<dbReference type="Proteomes" id="UP000007110">
    <property type="component" value="Unassembled WGS sequence"/>
</dbReference>
<name>A0A7M7SY49_STRPU</name>
<dbReference type="InterPro" id="IPR029426">
    <property type="entry name" value="FAM86_N"/>
</dbReference>
<keyword evidence="2" id="KW-0808">Transferase</keyword>
<dbReference type="GeneID" id="100889152"/>
<dbReference type="InParanoid" id="A0A7M7SY49"/>
<evidence type="ECO:0000256" key="3">
    <source>
        <dbReference type="SAM" id="MobiDB-lite"/>
    </source>
</evidence>
<sequence length="395" mass="45213">MDKLVNQFFEMIPLRQCSWGDTWNTTAPSLEEQQSILKETLMSPVCKEFPPSLKYRKLFVKHILKQCEEHDVEIADELYEVYSTLVAQKEETLDRFFKTYKLPTGNLITLKESSQVVIDGTTGLRSWPAAQYMVEWIAENTHIINGRRVLELGSGLGLTGLASCDLCQPLTYTFSDCHEQVLKTLQENILLNIHRNNSQQSSESETVRSKSDSEKLGDRKDQEQRTFKATTSLRLLEEHSLCDVGVWFHRTRHAVEARIEGENGLESNRLVQQDSDQNPAMRTDVSVCCIDWENVKKDWLGSLNADVILATDVIYDTRILPSLVHVLSSLLSGPDNQHTAAYIASTIRNEDTYKLFLEMIDDANIVAMEMTSPQHHLFHYDKTCSIQILRLTQKR</sequence>
<proteinExistence type="inferred from homology"/>
<dbReference type="InterPro" id="IPR029063">
    <property type="entry name" value="SAM-dependent_MTases_sf"/>
</dbReference>
<evidence type="ECO:0000313" key="5">
    <source>
        <dbReference type="EnsemblMetazoa" id="XP_030839929"/>
    </source>
</evidence>
<dbReference type="SUPFAM" id="SSF53335">
    <property type="entry name" value="S-adenosyl-L-methionine-dependent methyltransferases"/>
    <property type="match status" value="1"/>
</dbReference>
<dbReference type="PANTHER" id="PTHR14614:SF130">
    <property type="entry name" value="PROTEIN-LYSINE N-METHYLTRANSFERASE EEF2KMT"/>
    <property type="match status" value="1"/>
</dbReference>
<dbReference type="KEGG" id="spu:100889152"/>
<reference evidence="6" key="1">
    <citation type="submission" date="2015-02" db="EMBL/GenBank/DDBJ databases">
        <title>Genome sequencing for Strongylocentrotus purpuratus.</title>
        <authorList>
            <person name="Murali S."/>
            <person name="Liu Y."/>
            <person name="Vee V."/>
            <person name="English A."/>
            <person name="Wang M."/>
            <person name="Skinner E."/>
            <person name="Han Y."/>
            <person name="Muzny D.M."/>
            <person name="Worley K.C."/>
            <person name="Gibbs R.A."/>
        </authorList>
    </citation>
    <scope>NUCLEOTIDE SEQUENCE</scope>
</reference>
<dbReference type="RefSeq" id="XP_030839929.1">
    <property type="nucleotide sequence ID" value="XM_030984069.1"/>
</dbReference>
<dbReference type="OMA" id="YEAYTDL"/>
<protein>
    <recommendedName>
        <fullName evidence="4">FAM86 N-terminal domain-containing protein</fullName>
    </recommendedName>
</protein>
<dbReference type="EnsemblMetazoa" id="XM_030984069">
    <property type="protein sequence ID" value="XP_030839929"/>
    <property type="gene ID" value="LOC100889152"/>
</dbReference>
<keyword evidence="6" id="KW-1185">Reference proteome</keyword>
<dbReference type="InterPro" id="IPR019410">
    <property type="entry name" value="Methyltransf_16"/>
</dbReference>
<evidence type="ECO:0000256" key="1">
    <source>
        <dbReference type="ARBA" id="ARBA00005511"/>
    </source>
</evidence>
<evidence type="ECO:0000256" key="2">
    <source>
        <dbReference type="ARBA" id="ARBA00022679"/>
    </source>
</evidence>
<feature type="compositionally biased region" description="Basic and acidic residues" evidence="3">
    <location>
        <begin position="205"/>
        <end position="224"/>
    </location>
</feature>
<dbReference type="PANTHER" id="PTHR14614">
    <property type="entry name" value="HEPATOCELLULAR CARCINOMA-ASSOCIATED ANTIGEN"/>
    <property type="match status" value="1"/>
</dbReference>
<feature type="region of interest" description="Disordered" evidence="3">
    <location>
        <begin position="196"/>
        <end position="224"/>
    </location>
</feature>
<evidence type="ECO:0000313" key="6">
    <source>
        <dbReference type="Proteomes" id="UP000007110"/>
    </source>
</evidence>
<dbReference type="AlphaFoldDB" id="A0A7M7SY49"/>
<organism evidence="5 6">
    <name type="scientific">Strongylocentrotus purpuratus</name>
    <name type="common">Purple sea urchin</name>
    <dbReference type="NCBI Taxonomy" id="7668"/>
    <lineage>
        <taxon>Eukaryota</taxon>
        <taxon>Metazoa</taxon>
        <taxon>Echinodermata</taxon>
        <taxon>Eleutherozoa</taxon>
        <taxon>Echinozoa</taxon>
        <taxon>Echinoidea</taxon>
        <taxon>Euechinoidea</taxon>
        <taxon>Echinacea</taxon>
        <taxon>Camarodonta</taxon>
        <taxon>Echinidea</taxon>
        <taxon>Strongylocentrotidae</taxon>
        <taxon>Strongylocentrotus</taxon>
    </lineage>
</organism>
<comment type="similarity">
    <text evidence="1">Belongs to the class I-like SAM-binding methyltransferase superfamily. EEF2KMT family.</text>
</comment>
<reference evidence="5" key="2">
    <citation type="submission" date="2021-01" db="UniProtKB">
        <authorList>
            <consortium name="EnsemblMetazoa"/>
        </authorList>
    </citation>
    <scope>IDENTIFICATION</scope>
</reference>
<dbReference type="Gene3D" id="3.40.50.150">
    <property type="entry name" value="Vaccinia Virus protein VP39"/>
    <property type="match status" value="1"/>
</dbReference>
<dbReference type="OrthoDB" id="194386at2759"/>
<accession>A0A7M7SY49</accession>
<evidence type="ECO:0000259" key="4">
    <source>
        <dbReference type="Pfam" id="PF14904"/>
    </source>
</evidence>
<dbReference type="Pfam" id="PF10294">
    <property type="entry name" value="Methyltransf_16"/>
    <property type="match status" value="2"/>
</dbReference>
<dbReference type="GO" id="GO:0032991">
    <property type="term" value="C:protein-containing complex"/>
    <property type="evidence" value="ECO:0000318"/>
    <property type="project" value="GO_Central"/>
</dbReference>
<dbReference type="Pfam" id="PF14904">
    <property type="entry name" value="FAM86"/>
    <property type="match status" value="1"/>
</dbReference>
<feature type="domain" description="FAM86 N-terminal" evidence="4">
    <location>
        <begin position="4"/>
        <end position="83"/>
    </location>
</feature>
<dbReference type="GO" id="GO:0016279">
    <property type="term" value="F:protein-lysine N-methyltransferase activity"/>
    <property type="evidence" value="ECO:0000318"/>
    <property type="project" value="GO_Central"/>
</dbReference>